<evidence type="ECO:0000313" key="3">
    <source>
        <dbReference type="Proteomes" id="UP000326565"/>
    </source>
</evidence>
<dbReference type="Proteomes" id="UP000326565">
    <property type="component" value="Unassembled WGS sequence"/>
</dbReference>
<keyword evidence="1" id="KW-1133">Transmembrane helix</keyword>
<sequence length="85" mass="9502">MWSIIEPDFRPAGSGRNPHCLIRSVAKQQLHGRVFLVCTAVIRSSKPHIFHIGPSFFLSRLLFPSVGLGFLCFLGGELLLLWVGR</sequence>
<organism evidence="2 3">
    <name type="scientific">Aspergillus leporis</name>
    <dbReference type="NCBI Taxonomy" id="41062"/>
    <lineage>
        <taxon>Eukaryota</taxon>
        <taxon>Fungi</taxon>
        <taxon>Dikarya</taxon>
        <taxon>Ascomycota</taxon>
        <taxon>Pezizomycotina</taxon>
        <taxon>Eurotiomycetes</taxon>
        <taxon>Eurotiomycetidae</taxon>
        <taxon>Eurotiales</taxon>
        <taxon>Aspergillaceae</taxon>
        <taxon>Aspergillus</taxon>
        <taxon>Aspergillus subgen. Circumdati</taxon>
    </lineage>
</organism>
<evidence type="ECO:0000313" key="2">
    <source>
        <dbReference type="EMBL" id="KAB8075652.1"/>
    </source>
</evidence>
<accession>A0A5N5X8L3</accession>
<feature type="transmembrane region" description="Helical" evidence="1">
    <location>
        <begin position="61"/>
        <end position="83"/>
    </location>
</feature>
<proteinExistence type="predicted"/>
<evidence type="ECO:0000256" key="1">
    <source>
        <dbReference type="SAM" id="Phobius"/>
    </source>
</evidence>
<dbReference type="AlphaFoldDB" id="A0A5N5X8L3"/>
<keyword evidence="1" id="KW-0812">Transmembrane</keyword>
<reference evidence="2 3" key="1">
    <citation type="submission" date="2019-04" db="EMBL/GenBank/DDBJ databases">
        <title>Friends and foes A comparative genomics study of 23 Aspergillus species from section Flavi.</title>
        <authorList>
            <consortium name="DOE Joint Genome Institute"/>
            <person name="Kjaerbolling I."/>
            <person name="Vesth T."/>
            <person name="Frisvad J.C."/>
            <person name="Nybo J.L."/>
            <person name="Theobald S."/>
            <person name="Kildgaard S."/>
            <person name="Isbrandt T."/>
            <person name="Kuo A."/>
            <person name="Sato A."/>
            <person name="Lyhne E.K."/>
            <person name="Kogle M.E."/>
            <person name="Wiebenga A."/>
            <person name="Kun R.S."/>
            <person name="Lubbers R.J."/>
            <person name="Makela M.R."/>
            <person name="Barry K."/>
            <person name="Chovatia M."/>
            <person name="Clum A."/>
            <person name="Daum C."/>
            <person name="Haridas S."/>
            <person name="He G."/>
            <person name="LaButti K."/>
            <person name="Lipzen A."/>
            <person name="Mondo S."/>
            <person name="Riley R."/>
            <person name="Salamov A."/>
            <person name="Simmons B.A."/>
            <person name="Magnuson J.K."/>
            <person name="Henrissat B."/>
            <person name="Mortensen U.H."/>
            <person name="Larsen T.O."/>
            <person name="Devries R.P."/>
            <person name="Grigoriev I.V."/>
            <person name="Machida M."/>
            <person name="Baker S.E."/>
            <person name="Andersen M.R."/>
        </authorList>
    </citation>
    <scope>NUCLEOTIDE SEQUENCE [LARGE SCALE GENOMIC DNA]</scope>
    <source>
        <strain evidence="2 3">CBS 151.66</strain>
    </source>
</reference>
<protein>
    <submittedName>
        <fullName evidence="2">Uncharacterized protein</fullName>
    </submittedName>
</protein>
<keyword evidence="1" id="KW-0472">Membrane</keyword>
<keyword evidence="3" id="KW-1185">Reference proteome</keyword>
<gene>
    <name evidence="2" type="ORF">BDV29DRAFT_171532</name>
</gene>
<name>A0A5N5X8L3_9EURO</name>
<dbReference type="EMBL" id="ML732191">
    <property type="protein sequence ID" value="KAB8075652.1"/>
    <property type="molecule type" value="Genomic_DNA"/>
</dbReference>